<keyword evidence="2" id="KW-0186">Copper</keyword>
<dbReference type="AlphaFoldDB" id="A0A317C8E2"/>
<keyword evidence="4" id="KW-1185">Reference proteome</keyword>
<gene>
    <name evidence="3" type="ORF">DKW60_21325</name>
</gene>
<evidence type="ECO:0000256" key="2">
    <source>
        <dbReference type="ARBA" id="ARBA00023008"/>
    </source>
</evidence>
<proteinExistence type="predicted"/>
<dbReference type="Gene3D" id="2.60.40.420">
    <property type="entry name" value="Cupredoxins - blue copper proteins"/>
    <property type="match status" value="1"/>
</dbReference>
<name>A0A317C8E2_9GAMM</name>
<sequence length="134" mass="14778">MEGHEGHKMSAVGMPAAKGAVPNKTITVHMMDTMKYNFSNLAGIEEGDIVKFVVMNKGKIPHEFGIGSIEEQVAHRKMMKEMPNMKHEDGSTVSVEPGKSKELIWQFIGDETAQFACNVPGHFEAGMHAEVELH</sequence>
<dbReference type="GO" id="GO:0046872">
    <property type="term" value="F:metal ion binding"/>
    <property type="evidence" value="ECO:0007669"/>
    <property type="project" value="UniProtKB-KW"/>
</dbReference>
<evidence type="ECO:0000313" key="3">
    <source>
        <dbReference type="EMBL" id="PWQ92402.1"/>
    </source>
</evidence>
<evidence type="ECO:0000313" key="4">
    <source>
        <dbReference type="Proteomes" id="UP000245539"/>
    </source>
</evidence>
<evidence type="ECO:0000256" key="1">
    <source>
        <dbReference type="ARBA" id="ARBA00022723"/>
    </source>
</evidence>
<dbReference type="InterPro" id="IPR050845">
    <property type="entry name" value="Cu-binding_ET"/>
</dbReference>
<dbReference type="PANTHER" id="PTHR38439">
    <property type="entry name" value="AURACYANIN-B"/>
    <property type="match status" value="1"/>
</dbReference>
<comment type="caution">
    <text evidence="3">The sequence shown here is derived from an EMBL/GenBank/DDBJ whole genome shotgun (WGS) entry which is preliminary data.</text>
</comment>
<dbReference type="SUPFAM" id="SSF49503">
    <property type="entry name" value="Cupredoxins"/>
    <property type="match status" value="1"/>
</dbReference>
<accession>A0A317C8E2</accession>
<protein>
    <submittedName>
        <fullName evidence="3">Copper-binding protein</fullName>
    </submittedName>
</protein>
<dbReference type="EMBL" id="QGKM01000092">
    <property type="protein sequence ID" value="PWQ92402.1"/>
    <property type="molecule type" value="Genomic_DNA"/>
</dbReference>
<dbReference type="Proteomes" id="UP000245539">
    <property type="component" value="Unassembled WGS sequence"/>
</dbReference>
<reference evidence="3 4" key="1">
    <citation type="submission" date="2018-05" db="EMBL/GenBank/DDBJ databases">
        <title>Leucothrix arctica sp. nov., isolated from Arctic seawater.</title>
        <authorList>
            <person name="Choi A."/>
            <person name="Baek K."/>
        </authorList>
    </citation>
    <scope>NUCLEOTIDE SEQUENCE [LARGE SCALE GENOMIC DNA]</scope>
    <source>
        <strain evidence="3 4">JCM 18388</strain>
    </source>
</reference>
<dbReference type="PANTHER" id="PTHR38439:SF3">
    <property type="entry name" value="COPPER-RESISTANT CUPROPROTEIN COPI"/>
    <property type="match status" value="1"/>
</dbReference>
<keyword evidence="1" id="KW-0479">Metal-binding</keyword>
<dbReference type="InterPro" id="IPR008972">
    <property type="entry name" value="Cupredoxin"/>
</dbReference>
<organism evidence="3 4">
    <name type="scientific">Leucothrix pacifica</name>
    <dbReference type="NCBI Taxonomy" id="1247513"/>
    <lineage>
        <taxon>Bacteria</taxon>
        <taxon>Pseudomonadati</taxon>
        <taxon>Pseudomonadota</taxon>
        <taxon>Gammaproteobacteria</taxon>
        <taxon>Thiotrichales</taxon>
        <taxon>Thiotrichaceae</taxon>
        <taxon>Leucothrix</taxon>
    </lineage>
</organism>